<protein>
    <submittedName>
        <fullName evidence="3">Uncharacterized protein</fullName>
    </submittedName>
</protein>
<reference evidence="3" key="1">
    <citation type="submission" date="2022-11" db="UniProtKB">
        <authorList>
            <consortium name="WormBaseParasite"/>
        </authorList>
    </citation>
    <scope>IDENTIFICATION</scope>
</reference>
<dbReference type="WBParaSite" id="nRc.2.0.1.t28329-RA">
    <property type="protein sequence ID" value="nRc.2.0.1.t28329-RA"/>
    <property type="gene ID" value="nRc.2.0.1.g28329"/>
</dbReference>
<sequence length="99" mass="10159">MSEKKGSIPGKFMDSNSPMTSRMESIGSPGGSPWAAKQVGGAGVPFVGGYDTTTLTSPGIFGVEDGFKVTSASHISVGAAARQVSVPVPKPLQQLKIQH</sequence>
<organism evidence="2 3">
    <name type="scientific">Romanomermis culicivorax</name>
    <name type="common">Nematode worm</name>
    <dbReference type="NCBI Taxonomy" id="13658"/>
    <lineage>
        <taxon>Eukaryota</taxon>
        <taxon>Metazoa</taxon>
        <taxon>Ecdysozoa</taxon>
        <taxon>Nematoda</taxon>
        <taxon>Enoplea</taxon>
        <taxon>Dorylaimia</taxon>
        <taxon>Mermithida</taxon>
        <taxon>Mermithoidea</taxon>
        <taxon>Mermithidae</taxon>
        <taxon>Romanomermis</taxon>
    </lineage>
</organism>
<dbReference type="Proteomes" id="UP000887565">
    <property type="component" value="Unplaced"/>
</dbReference>
<proteinExistence type="predicted"/>
<keyword evidence="2" id="KW-1185">Reference proteome</keyword>
<evidence type="ECO:0000313" key="3">
    <source>
        <dbReference type="WBParaSite" id="nRc.2.0.1.t28329-RA"/>
    </source>
</evidence>
<feature type="compositionally biased region" description="Polar residues" evidence="1">
    <location>
        <begin position="14"/>
        <end position="23"/>
    </location>
</feature>
<name>A0A915JPZ5_ROMCU</name>
<evidence type="ECO:0000313" key="2">
    <source>
        <dbReference type="Proteomes" id="UP000887565"/>
    </source>
</evidence>
<feature type="region of interest" description="Disordered" evidence="1">
    <location>
        <begin position="1"/>
        <end position="34"/>
    </location>
</feature>
<accession>A0A915JPZ5</accession>
<evidence type="ECO:0000256" key="1">
    <source>
        <dbReference type="SAM" id="MobiDB-lite"/>
    </source>
</evidence>
<dbReference type="AlphaFoldDB" id="A0A915JPZ5"/>